<accession>A0A3L6FC10</accession>
<dbReference type="EMBL" id="NCVQ01000005">
    <property type="protein sequence ID" value="PWZ29127.1"/>
    <property type="molecule type" value="Genomic_DNA"/>
</dbReference>
<gene>
    <name evidence="1" type="ORF">Zm00014a_007015</name>
</gene>
<reference evidence="1 2" key="1">
    <citation type="journal article" date="2018" name="Nat. Genet.">
        <title>Extensive intraspecific gene order and gene structural variations between Mo17 and other maize genomes.</title>
        <authorList>
            <person name="Sun S."/>
            <person name="Zhou Y."/>
            <person name="Chen J."/>
            <person name="Shi J."/>
            <person name="Zhao H."/>
            <person name="Zhao H."/>
            <person name="Song W."/>
            <person name="Zhang M."/>
            <person name="Cui Y."/>
            <person name="Dong X."/>
            <person name="Liu H."/>
            <person name="Ma X."/>
            <person name="Jiao Y."/>
            <person name="Wang B."/>
            <person name="Wei X."/>
            <person name="Stein J.C."/>
            <person name="Glaubitz J.C."/>
            <person name="Lu F."/>
            <person name="Yu G."/>
            <person name="Liang C."/>
            <person name="Fengler K."/>
            <person name="Li B."/>
            <person name="Rafalski A."/>
            <person name="Schnable P.S."/>
            <person name="Ware D.H."/>
            <person name="Buckler E.S."/>
            <person name="Lai J."/>
        </authorList>
    </citation>
    <scope>NUCLEOTIDE SEQUENCE [LARGE SCALE GENOMIC DNA]</scope>
    <source>
        <strain evidence="2">cv. Missouri 17</strain>
        <tissue evidence="1">Seedling</tissue>
    </source>
</reference>
<comment type="caution">
    <text evidence="1">The sequence shown here is derived from an EMBL/GenBank/DDBJ whole genome shotgun (WGS) entry which is preliminary data.</text>
</comment>
<proteinExistence type="predicted"/>
<evidence type="ECO:0000313" key="1">
    <source>
        <dbReference type="EMBL" id="PWZ29127.1"/>
    </source>
</evidence>
<protein>
    <submittedName>
        <fullName evidence="1">Uncharacterized protein</fullName>
    </submittedName>
</protein>
<evidence type="ECO:0000313" key="2">
    <source>
        <dbReference type="Proteomes" id="UP000251960"/>
    </source>
</evidence>
<name>A0A3L6FC10_MAIZE</name>
<dbReference type="AlphaFoldDB" id="A0A3L6FC10"/>
<organism evidence="1 2">
    <name type="scientific">Zea mays</name>
    <name type="common">Maize</name>
    <dbReference type="NCBI Taxonomy" id="4577"/>
    <lineage>
        <taxon>Eukaryota</taxon>
        <taxon>Viridiplantae</taxon>
        <taxon>Streptophyta</taxon>
        <taxon>Embryophyta</taxon>
        <taxon>Tracheophyta</taxon>
        <taxon>Spermatophyta</taxon>
        <taxon>Magnoliopsida</taxon>
        <taxon>Liliopsida</taxon>
        <taxon>Poales</taxon>
        <taxon>Poaceae</taxon>
        <taxon>PACMAD clade</taxon>
        <taxon>Panicoideae</taxon>
        <taxon>Andropogonodae</taxon>
        <taxon>Andropogoneae</taxon>
        <taxon>Tripsacinae</taxon>
        <taxon>Zea</taxon>
    </lineage>
</organism>
<dbReference type="Proteomes" id="UP000251960">
    <property type="component" value="Chromosome 4"/>
</dbReference>
<sequence>MCRVWRAGPGHGPFNSVWANPTRSSCHVWTVASVRSADPARHDFFVQNSYNMCTIYIQY</sequence>